<keyword evidence="4" id="KW-0547">Nucleotide-binding</keyword>
<proteinExistence type="predicted"/>
<dbReference type="SUPFAM" id="SSF52540">
    <property type="entry name" value="P-loop containing nucleoside triphosphate hydrolases"/>
    <property type="match status" value="2"/>
</dbReference>
<keyword evidence="4" id="KW-0067">ATP-binding</keyword>
<dbReference type="PROSITE" id="PS51194">
    <property type="entry name" value="HELICASE_CTER"/>
    <property type="match status" value="1"/>
</dbReference>
<evidence type="ECO:0000259" key="2">
    <source>
        <dbReference type="PROSITE" id="PS51192"/>
    </source>
</evidence>
<dbReference type="CDD" id="cd18793">
    <property type="entry name" value="SF2_C_SNF"/>
    <property type="match status" value="1"/>
</dbReference>
<dbReference type="GO" id="GO:0005524">
    <property type="term" value="F:ATP binding"/>
    <property type="evidence" value="ECO:0007669"/>
    <property type="project" value="InterPro"/>
</dbReference>
<keyword evidence="1" id="KW-0378">Hydrolase</keyword>
<dbReference type="PANTHER" id="PTHR10799">
    <property type="entry name" value="SNF2/RAD54 HELICASE FAMILY"/>
    <property type="match status" value="1"/>
</dbReference>
<dbReference type="EMBL" id="LR796586">
    <property type="protein sequence ID" value="CAB4152408.1"/>
    <property type="molecule type" value="Genomic_DNA"/>
</dbReference>
<dbReference type="InterPro" id="IPR000330">
    <property type="entry name" value="SNF2_N"/>
</dbReference>
<dbReference type="GO" id="GO:0004386">
    <property type="term" value="F:helicase activity"/>
    <property type="evidence" value="ECO:0007669"/>
    <property type="project" value="UniProtKB-KW"/>
</dbReference>
<name>A0A6J5N0Y3_9CAUD</name>
<evidence type="ECO:0000313" key="4">
    <source>
        <dbReference type="EMBL" id="CAB4152408.1"/>
    </source>
</evidence>
<evidence type="ECO:0000259" key="3">
    <source>
        <dbReference type="PROSITE" id="PS51194"/>
    </source>
</evidence>
<dbReference type="GO" id="GO:0016787">
    <property type="term" value="F:hydrolase activity"/>
    <property type="evidence" value="ECO:0007669"/>
    <property type="project" value="UniProtKB-KW"/>
</dbReference>
<feature type="domain" description="Helicase C-terminal" evidence="3">
    <location>
        <begin position="345"/>
        <end position="493"/>
    </location>
</feature>
<dbReference type="InterPro" id="IPR038718">
    <property type="entry name" value="SNF2-like_sf"/>
</dbReference>
<dbReference type="PROSITE" id="PS51192">
    <property type="entry name" value="HELICASE_ATP_BIND_1"/>
    <property type="match status" value="1"/>
</dbReference>
<protein>
    <submittedName>
        <fullName evidence="4">HepA Superfamily II DNA/RNA helicases, SNF2 family</fullName>
    </submittedName>
</protein>
<gene>
    <name evidence="4" type="ORF">UFOVP621_8</name>
</gene>
<feature type="domain" description="Helicase ATP-binding" evidence="2">
    <location>
        <begin position="14"/>
        <end position="177"/>
    </location>
</feature>
<dbReference type="InterPro" id="IPR027417">
    <property type="entry name" value="P-loop_NTPase"/>
</dbReference>
<organism evidence="4">
    <name type="scientific">uncultured Caudovirales phage</name>
    <dbReference type="NCBI Taxonomy" id="2100421"/>
    <lineage>
        <taxon>Viruses</taxon>
        <taxon>Duplodnaviria</taxon>
        <taxon>Heunggongvirae</taxon>
        <taxon>Uroviricota</taxon>
        <taxon>Caudoviricetes</taxon>
        <taxon>Peduoviridae</taxon>
        <taxon>Maltschvirus</taxon>
        <taxon>Maltschvirus maltsch</taxon>
    </lineage>
</organism>
<dbReference type="InterPro" id="IPR049730">
    <property type="entry name" value="SNF2/RAD54-like_C"/>
</dbReference>
<accession>A0A6J5N0Y3</accession>
<dbReference type="InterPro" id="IPR001650">
    <property type="entry name" value="Helicase_C-like"/>
</dbReference>
<keyword evidence="4" id="KW-0347">Helicase</keyword>
<dbReference type="Pfam" id="PF00176">
    <property type="entry name" value="SNF2-rel_dom"/>
    <property type="match status" value="1"/>
</dbReference>
<evidence type="ECO:0000256" key="1">
    <source>
        <dbReference type="ARBA" id="ARBA00022801"/>
    </source>
</evidence>
<reference evidence="4" key="1">
    <citation type="submission" date="2020-04" db="EMBL/GenBank/DDBJ databases">
        <authorList>
            <person name="Chiriac C."/>
            <person name="Salcher M."/>
            <person name="Ghai R."/>
            <person name="Kavagutti S V."/>
        </authorList>
    </citation>
    <scope>NUCLEOTIDE SEQUENCE</scope>
</reference>
<dbReference type="Pfam" id="PF00271">
    <property type="entry name" value="Helicase_C"/>
    <property type="match status" value="1"/>
</dbReference>
<dbReference type="SMART" id="SM00487">
    <property type="entry name" value="DEXDc"/>
    <property type="match status" value="1"/>
</dbReference>
<sequence>MFTGKLLPYQVEAVDKMCSRGKMLVAYDLGLGKTVLTIAAIERLREEGKIEGPGLVICLSSLKYQWAFQINNFTSGTAKALVIDGTPAARAKQYADAKDYDYVILNYEQAVNDYKYVQKLPRAFVVADEATALKSFKSKRSKEVKKLKSPYTFALTGTPVENGKPEELFSIMQFVDPKVLGSFTTFDQNFIVRNYFGGVERYKNLPALTQSMSNACVRKRQSDEDVAPYLPETITASPIIVPFDKATQAVYNSIVDELIADLDEAVDSFTDFNIFSEAVYDPTINEIKGRIMSKLTALRMLCDHPALVRGSGTTYNSNPLGIQGSKYAGELVSEGRLDRVIKTPKLEILKETVAEFLSSNPDNKLVIFTSFVGMTNIIAKDLAIFGVQTYTGKMNAKEKENSKVDFQTNPATRILISSDAGGYGVDLPQANLLINYDLPWNAGLALQRNGRIRRASSTWKHVVIQDILMKGSIEERQYAMLQQKMSVANAIIDGEGLDDAGGLKLTVGSLRKFLHTI</sequence>
<dbReference type="Gene3D" id="3.40.50.10810">
    <property type="entry name" value="Tandem AAA-ATPase domain"/>
    <property type="match status" value="1"/>
</dbReference>
<dbReference type="Gene3D" id="3.40.50.300">
    <property type="entry name" value="P-loop containing nucleotide triphosphate hydrolases"/>
    <property type="match status" value="1"/>
</dbReference>
<dbReference type="SMART" id="SM00490">
    <property type="entry name" value="HELICc"/>
    <property type="match status" value="1"/>
</dbReference>
<dbReference type="InterPro" id="IPR014001">
    <property type="entry name" value="Helicase_ATP-bd"/>
</dbReference>